<evidence type="ECO:0008006" key="6">
    <source>
        <dbReference type="Google" id="ProtNLM"/>
    </source>
</evidence>
<feature type="domain" description="DUF659" evidence="2">
    <location>
        <begin position="238"/>
        <end position="389"/>
    </location>
</feature>
<gene>
    <name evidence="4" type="ORF">NCGR_LOCUS57988</name>
</gene>
<dbReference type="Proteomes" id="UP000604825">
    <property type="component" value="Unassembled WGS sequence"/>
</dbReference>
<evidence type="ECO:0000313" key="4">
    <source>
        <dbReference type="EMBL" id="CAD6333890.1"/>
    </source>
</evidence>
<accession>A0A811RXS4</accession>
<dbReference type="InterPro" id="IPR008906">
    <property type="entry name" value="HATC_C_dom"/>
</dbReference>
<feature type="region of interest" description="Disordered" evidence="1">
    <location>
        <begin position="1"/>
        <end position="25"/>
    </location>
</feature>
<reference evidence="4" key="1">
    <citation type="submission" date="2020-10" db="EMBL/GenBank/DDBJ databases">
        <authorList>
            <person name="Han B."/>
            <person name="Lu T."/>
            <person name="Zhao Q."/>
            <person name="Huang X."/>
            <person name="Zhao Y."/>
        </authorList>
    </citation>
    <scope>NUCLEOTIDE SEQUENCE</scope>
</reference>
<evidence type="ECO:0000256" key="1">
    <source>
        <dbReference type="SAM" id="MobiDB-lite"/>
    </source>
</evidence>
<evidence type="ECO:0000259" key="2">
    <source>
        <dbReference type="Pfam" id="PF04937"/>
    </source>
</evidence>
<dbReference type="OrthoDB" id="1925573at2759"/>
<organism evidence="4 5">
    <name type="scientific">Miscanthus lutarioriparius</name>
    <dbReference type="NCBI Taxonomy" id="422564"/>
    <lineage>
        <taxon>Eukaryota</taxon>
        <taxon>Viridiplantae</taxon>
        <taxon>Streptophyta</taxon>
        <taxon>Embryophyta</taxon>
        <taxon>Tracheophyta</taxon>
        <taxon>Spermatophyta</taxon>
        <taxon>Magnoliopsida</taxon>
        <taxon>Liliopsida</taxon>
        <taxon>Poales</taxon>
        <taxon>Poaceae</taxon>
        <taxon>PACMAD clade</taxon>
        <taxon>Panicoideae</taxon>
        <taxon>Andropogonodae</taxon>
        <taxon>Andropogoneae</taxon>
        <taxon>Saccharinae</taxon>
        <taxon>Miscanthus</taxon>
    </lineage>
</organism>
<dbReference type="InterPro" id="IPR007021">
    <property type="entry name" value="DUF659"/>
</dbReference>
<evidence type="ECO:0000259" key="3">
    <source>
        <dbReference type="Pfam" id="PF05699"/>
    </source>
</evidence>
<dbReference type="GO" id="GO:0046983">
    <property type="term" value="F:protein dimerization activity"/>
    <property type="evidence" value="ECO:0007669"/>
    <property type="project" value="InterPro"/>
</dbReference>
<protein>
    <recommendedName>
        <fullName evidence="6">DUF659 domain-containing protein</fullName>
    </recommendedName>
</protein>
<comment type="caution">
    <text evidence="4">The sequence shown here is derived from an EMBL/GenBank/DDBJ whole genome shotgun (WGS) entry which is preliminary data.</text>
</comment>
<dbReference type="EMBL" id="CAJGYO010000017">
    <property type="protein sequence ID" value="CAD6333890.1"/>
    <property type="molecule type" value="Genomic_DNA"/>
</dbReference>
<evidence type="ECO:0000313" key="5">
    <source>
        <dbReference type="Proteomes" id="UP000604825"/>
    </source>
</evidence>
<feature type="compositionally biased region" description="Polar residues" evidence="1">
    <location>
        <begin position="738"/>
        <end position="755"/>
    </location>
</feature>
<proteinExistence type="predicted"/>
<dbReference type="Pfam" id="PF04937">
    <property type="entry name" value="DUF659"/>
    <property type="match status" value="1"/>
</dbReference>
<name>A0A811RXS4_9POAL</name>
<dbReference type="PANTHER" id="PTHR32166:SF74">
    <property type="entry name" value="OS05G0256350 PROTEIN"/>
    <property type="match status" value="1"/>
</dbReference>
<keyword evidence="5" id="KW-1185">Reference proteome</keyword>
<feature type="compositionally biased region" description="Basic and acidic residues" evidence="1">
    <location>
        <begin position="10"/>
        <end position="22"/>
    </location>
</feature>
<feature type="region of interest" description="Disordered" evidence="1">
    <location>
        <begin position="738"/>
        <end position="800"/>
    </location>
</feature>
<dbReference type="Pfam" id="PF05699">
    <property type="entry name" value="Dimer_Tnp_hAT"/>
    <property type="match status" value="1"/>
</dbReference>
<sequence>MASSSEAPDYDPKTDPARKAKSNDPGWKYAYWQDPARRDWVTCILCGNEASGGIKRFKQHLAGGYGDIVLCPKVTTEIRKEMEAYLQKKRRRPLFLDGIEEEDGEDEVVAVAAADGGATPKPAAKPSSGTAAKRRHAIYQFKASRPSNGNSTPKTPKTTKSVVAMLRRTPEKIVDQRRAKDFQPTIESSTKTEEKQYVDLQWALWFMECGVSFNASNSRQFEIACEATAQYGSGYKPPTNQQLGEPLLQECVKVTSAMRKDHEQAWKQYGCTLMSDGWTDMRGRHLINFLVNSPEGTYFLESVDASSQVHSATMLADLLQEKIEDIGKDNVVQVVTDNGANYKAAGKILMDRIPKLFWSPCAAHCLDLMLEEIGNLKAFKKPIARARRVTTFIYRHGRLLSAMRAQTGGNDLVRAAKTRFATSFLTLKSLYKNKDALKSLFVSEAWIGNNLCTTTAAPLLIVLRAVDGDEKPAMPEVTALMNHAKDRIKLSFNISTKQGLLKRIMDIIEKRWVNQMEHPLYGAALYLNPGKFYPLVKANDDATVVQLRGCFIEVLGRMIPDVETQMKINRHAIEYEEQRRDAFSNKMAKENYDKMSPLDWWHSYGGRAIELQRLVKRIVSLCASSSGCERCWSTFNFMHTKKRNRLLHKRLNDIVFVSYNRKMRTRFQLMREKAGKKYDPLVIEEFDWDNEWADSLHVPIPGARGSDAVNELTWQHVDEATGASQALQGRNLPRRATATQYYSRSRNVPVPTTATEDGEEEDEVEDPHDDAEVSECEEDGNVLATEEDKAVDPDEFDDGF</sequence>
<dbReference type="AlphaFoldDB" id="A0A811RXS4"/>
<dbReference type="PANTHER" id="PTHR32166">
    <property type="entry name" value="OSJNBA0013A04.12 PROTEIN"/>
    <property type="match status" value="1"/>
</dbReference>
<feature type="compositionally biased region" description="Acidic residues" evidence="1">
    <location>
        <begin position="756"/>
        <end position="780"/>
    </location>
</feature>
<dbReference type="InterPro" id="IPR012337">
    <property type="entry name" value="RNaseH-like_sf"/>
</dbReference>
<feature type="domain" description="HAT C-terminal dimerisation" evidence="3">
    <location>
        <begin position="586"/>
        <end position="658"/>
    </location>
</feature>
<dbReference type="SUPFAM" id="SSF53098">
    <property type="entry name" value="Ribonuclease H-like"/>
    <property type="match status" value="1"/>
</dbReference>